<evidence type="ECO:0000313" key="4">
    <source>
        <dbReference type="Proteomes" id="UP000659904"/>
    </source>
</evidence>
<feature type="region of interest" description="Disordered" evidence="1">
    <location>
        <begin position="1"/>
        <end position="29"/>
    </location>
</feature>
<gene>
    <name evidence="3" type="ORF">Cci01nite_20760</name>
</gene>
<organism evidence="3 4">
    <name type="scientific">Catellatospora citrea</name>
    <dbReference type="NCBI Taxonomy" id="53366"/>
    <lineage>
        <taxon>Bacteria</taxon>
        <taxon>Bacillati</taxon>
        <taxon>Actinomycetota</taxon>
        <taxon>Actinomycetes</taxon>
        <taxon>Micromonosporales</taxon>
        <taxon>Micromonosporaceae</taxon>
        <taxon>Catellatospora</taxon>
    </lineage>
</organism>
<name>A0A8J3KC93_9ACTN</name>
<reference evidence="3 4" key="1">
    <citation type="submission" date="2021-01" db="EMBL/GenBank/DDBJ databases">
        <title>Whole genome shotgun sequence of Catellatospora citrea NBRC 14495.</title>
        <authorList>
            <person name="Komaki H."/>
            <person name="Tamura T."/>
        </authorList>
    </citation>
    <scope>NUCLEOTIDE SEQUENCE [LARGE SCALE GENOMIC DNA]</scope>
    <source>
        <strain evidence="3 4">NBRC 14495</strain>
    </source>
</reference>
<keyword evidence="4" id="KW-1185">Reference proteome</keyword>
<dbReference type="EMBL" id="BONH01000007">
    <property type="protein sequence ID" value="GIF96982.1"/>
    <property type="molecule type" value="Genomic_DNA"/>
</dbReference>
<keyword evidence="2" id="KW-0812">Transmembrane</keyword>
<feature type="transmembrane region" description="Helical" evidence="2">
    <location>
        <begin position="59"/>
        <end position="78"/>
    </location>
</feature>
<comment type="caution">
    <text evidence="3">The sequence shown here is derived from an EMBL/GenBank/DDBJ whole genome shotgun (WGS) entry which is preliminary data.</text>
</comment>
<dbReference type="Proteomes" id="UP000659904">
    <property type="component" value="Unassembled WGS sequence"/>
</dbReference>
<evidence type="ECO:0000256" key="1">
    <source>
        <dbReference type="SAM" id="MobiDB-lite"/>
    </source>
</evidence>
<dbReference type="AlphaFoldDB" id="A0A8J3KC93"/>
<keyword evidence="2" id="KW-1133">Transmembrane helix</keyword>
<accession>A0A8J3KC93</accession>
<evidence type="ECO:0000313" key="3">
    <source>
        <dbReference type="EMBL" id="GIF96982.1"/>
    </source>
</evidence>
<evidence type="ECO:0000256" key="2">
    <source>
        <dbReference type="SAM" id="Phobius"/>
    </source>
</evidence>
<keyword evidence="2" id="KW-0472">Membrane</keyword>
<proteinExistence type="predicted"/>
<protein>
    <submittedName>
        <fullName evidence="3">Uncharacterized protein</fullName>
    </submittedName>
</protein>
<sequence length="83" mass="9228">MRRELSRRGRPAGRLTAVGPPEAVKGSRQCGPRTYLNRVRSVRQRVYVMLARLIRRSAAAMPTSSTATVVIAGFWRALMADNT</sequence>